<accession>A0AAV5TQ52</accession>
<dbReference type="Proteomes" id="UP001432027">
    <property type="component" value="Unassembled WGS sequence"/>
</dbReference>
<reference evidence="1" key="1">
    <citation type="submission" date="2023-10" db="EMBL/GenBank/DDBJ databases">
        <title>Genome assembly of Pristionchus species.</title>
        <authorList>
            <person name="Yoshida K."/>
            <person name="Sommer R.J."/>
        </authorList>
    </citation>
    <scope>NUCLEOTIDE SEQUENCE</scope>
    <source>
        <strain evidence="1">RS0144</strain>
    </source>
</reference>
<feature type="non-terminal residue" evidence="1">
    <location>
        <position position="1"/>
    </location>
</feature>
<evidence type="ECO:0000313" key="2">
    <source>
        <dbReference type="Proteomes" id="UP001432027"/>
    </source>
</evidence>
<name>A0AAV5TQ52_9BILA</name>
<gene>
    <name evidence="1" type="ORF">PENTCL1PPCAC_18289</name>
</gene>
<protein>
    <submittedName>
        <fullName evidence="1">Uncharacterized protein</fullName>
    </submittedName>
</protein>
<dbReference type="AlphaFoldDB" id="A0AAV5TQ52"/>
<proteinExistence type="predicted"/>
<evidence type="ECO:0000313" key="1">
    <source>
        <dbReference type="EMBL" id="GMS96114.1"/>
    </source>
</evidence>
<sequence>KNGDDLRTRSLLLSLQESNEGGLGDLLLLELQFTRLLCVQQSSKCEDLHLMILLSRISSNFVGDEGGDLLSVLDELDSNALANGRVRLLSLDSAANVFMGKRIRGISD</sequence>
<organism evidence="1 2">
    <name type="scientific">Pristionchus entomophagus</name>
    <dbReference type="NCBI Taxonomy" id="358040"/>
    <lineage>
        <taxon>Eukaryota</taxon>
        <taxon>Metazoa</taxon>
        <taxon>Ecdysozoa</taxon>
        <taxon>Nematoda</taxon>
        <taxon>Chromadorea</taxon>
        <taxon>Rhabditida</taxon>
        <taxon>Rhabditina</taxon>
        <taxon>Diplogasteromorpha</taxon>
        <taxon>Diplogasteroidea</taxon>
        <taxon>Neodiplogasteridae</taxon>
        <taxon>Pristionchus</taxon>
    </lineage>
</organism>
<dbReference type="EMBL" id="BTSX01000004">
    <property type="protein sequence ID" value="GMS96114.1"/>
    <property type="molecule type" value="Genomic_DNA"/>
</dbReference>
<feature type="non-terminal residue" evidence="1">
    <location>
        <position position="108"/>
    </location>
</feature>
<comment type="caution">
    <text evidence="1">The sequence shown here is derived from an EMBL/GenBank/DDBJ whole genome shotgun (WGS) entry which is preliminary data.</text>
</comment>
<keyword evidence="2" id="KW-1185">Reference proteome</keyword>